<reference evidence="2 3" key="1">
    <citation type="submission" date="2022-04" db="EMBL/GenBank/DDBJ databases">
        <title>Paracoccus sp. YLB-12 draft genome sequence.</title>
        <authorList>
            <person name="Yu L."/>
        </authorList>
    </citation>
    <scope>NUCLEOTIDE SEQUENCE [LARGE SCALE GENOMIC DNA]</scope>
    <source>
        <strain evidence="2 3">YLB-12</strain>
    </source>
</reference>
<keyword evidence="3" id="KW-1185">Reference proteome</keyword>
<feature type="domain" description="Heme NO-binding" evidence="1">
    <location>
        <begin position="4"/>
        <end position="158"/>
    </location>
</feature>
<gene>
    <name evidence="2" type="ORF">MU516_13290</name>
</gene>
<sequence>MQRLVVRAIEEFLRDTHGDALWTRVVADCDARTREGVTGSAPVSRDREQQIHRLLSVTAERLCRPVGELFEDMGAWLARREAIRRLLRFSGRDFRDFLMRLEELPGRAHFVIPDLDMPQIEITLQSNQSLRLSFPHSAPGWSEILAGVLRVMADDYGTLALIEVKGDEVHVQISDDAFAEGREFRLVGDRATDMATRR</sequence>
<dbReference type="InterPro" id="IPR024096">
    <property type="entry name" value="NO_sig/Golgi_transp_ligand-bd"/>
</dbReference>
<evidence type="ECO:0000313" key="2">
    <source>
        <dbReference type="EMBL" id="MCT4333836.1"/>
    </source>
</evidence>
<dbReference type="Proteomes" id="UP001320702">
    <property type="component" value="Unassembled WGS sequence"/>
</dbReference>
<dbReference type="Pfam" id="PF07700">
    <property type="entry name" value="HNOB"/>
    <property type="match status" value="1"/>
</dbReference>
<comment type="caution">
    <text evidence="2">The sequence shown here is derived from an EMBL/GenBank/DDBJ whole genome shotgun (WGS) entry which is preliminary data.</text>
</comment>
<name>A0ABT2KBF4_9RHOB</name>
<evidence type="ECO:0000313" key="3">
    <source>
        <dbReference type="Proteomes" id="UP001320702"/>
    </source>
</evidence>
<proteinExistence type="predicted"/>
<accession>A0ABT2KBF4</accession>
<dbReference type="RefSeq" id="WP_260277712.1">
    <property type="nucleotide sequence ID" value="NZ_JANAVZ010000007.1"/>
</dbReference>
<dbReference type="InterPro" id="IPR038158">
    <property type="entry name" value="H-NOX_domain_sf"/>
</dbReference>
<dbReference type="Gene3D" id="3.90.1520.10">
    <property type="entry name" value="H-NOX domain"/>
    <property type="match status" value="1"/>
</dbReference>
<dbReference type="SUPFAM" id="SSF111126">
    <property type="entry name" value="Ligand-binding domain in the NO signalling and Golgi transport"/>
    <property type="match status" value="1"/>
</dbReference>
<dbReference type="EMBL" id="JANAVZ010000007">
    <property type="protein sequence ID" value="MCT4333836.1"/>
    <property type="molecule type" value="Genomic_DNA"/>
</dbReference>
<dbReference type="InterPro" id="IPR011644">
    <property type="entry name" value="Heme_NO-bd"/>
</dbReference>
<protein>
    <submittedName>
        <fullName evidence="2">Heme NO-binding domain-containing protein</fullName>
    </submittedName>
</protein>
<organism evidence="2 3">
    <name type="scientific">Paracoccus maritimus</name>
    <dbReference type="NCBI Taxonomy" id="2933292"/>
    <lineage>
        <taxon>Bacteria</taxon>
        <taxon>Pseudomonadati</taxon>
        <taxon>Pseudomonadota</taxon>
        <taxon>Alphaproteobacteria</taxon>
        <taxon>Rhodobacterales</taxon>
        <taxon>Paracoccaceae</taxon>
        <taxon>Paracoccus</taxon>
    </lineage>
</organism>
<evidence type="ECO:0000259" key="1">
    <source>
        <dbReference type="Pfam" id="PF07700"/>
    </source>
</evidence>